<dbReference type="PANTHER" id="PTHR33795:SF1">
    <property type="entry name" value="INSERTION ELEMENT IS150 PROTEIN INSJ"/>
    <property type="match status" value="1"/>
</dbReference>
<proteinExistence type="predicted"/>
<evidence type="ECO:0000256" key="2">
    <source>
        <dbReference type="SAM" id="Phobius"/>
    </source>
</evidence>
<dbReference type="InterPro" id="IPR052057">
    <property type="entry name" value="IS150/IS1296_orfA-like"/>
</dbReference>
<dbReference type="Proteomes" id="UP000194800">
    <property type="component" value="Unassembled WGS sequence"/>
</dbReference>
<dbReference type="SUPFAM" id="SSF46689">
    <property type="entry name" value="Homeodomain-like"/>
    <property type="match status" value="1"/>
</dbReference>
<feature type="transmembrane region" description="Helical" evidence="2">
    <location>
        <begin position="12"/>
        <end position="29"/>
    </location>
</feature>
<protein>
    <submittedName>
        <fullName evidence="3">Transcriptional regulator</fullName>
    </submittedName>
</protein>
<evidence type="ECO:0000256" key="1">
    <source>
        <dbReference type="SAM" id="Coils"/>
    </source>
</evidence>
<evidence type="ECO:0000313" key="3">
    <source>
        <dbReference type="EMBL" id="OTP98161.1"/>
    </source>
</evidence>
<feature type="coiled-coil region" evidence="1">
    <location>
        <begin position="59"/>
        <end position="99"/>
    </location>
</feature>
<dbReference type="EMBL" id="NARP01000037">
    <property type="protein sequence ID" value="OTP98161.1"/>
    <property type="molecule type" value="Genomic_DNA"/>
</dbReference>
<organism evidence="3 6">
    <name type="scientific">Gilliamella apicola</name>
    <dbReference type="NCBI Taxonomy" id="1196095"/>
    <lineage>
        <taxon>Bacteria</taxon>
        <taxon>Pseudomonadati</taxon>
        <taxon>Pseudomonadota</taxon>
        <taxon>Gammaproteobacteria</taxon>
        <taxon>Orbales</taxon>
        <taxon>Orbaceae</taxon>
        <taxon>Gilliamella</taxon>
    </lineage>
</organism>
<keyword evidence="2" id="KW-0812">Transmembrane</keyword>
<keyword evidence="2" id="KW-0472">Membrane</keyword>
<dbReference type="AlphaFoldDB" id="A0A242NEF6"/>
<dbReference type="Proteomes" id="UP000194977">
    <property type="component" value="Unassembled WGS sequence"/>
</dbReference>
<gene>
    <name evidence="4" type="ORF">B6C91_14425</name>
    <name evidence="3" type="ORF">B6D08_12010</name>
</gene>
<keyword evidence="1" id="KW-0175">Coiled coil</keyword>
<sequence>KLMWTNDWSLGHTSAMLNLSSPGLLFVWLDRYHKKGFRGLEYRSRGKPCMKRTRIEPTHSDDEKTIEALKEEIAYLRAENAVLKKLEELKQAKRQQTKKKR</sequence>
<dbReference type="PANTHER" id="PTHR33795">
    <property type="entry name" value="INSERTION ELEMENT IS150 PROTEIN INSJ"/>
    <property type="match status" value="1"/>
</dbReference>
<evidence type="ECO:0000313" key="4">
    <source>
        <dbReference type="EMBL" id="OTQ07562.1"/>
    </source>
</evidence>
<name>A0A242NEF6_9GAMM</name>
<evidence type="ECO:0000313" key="5">
    <source>
        <dbReference type="Proteomes" id="UP000194800"/>
    </source>
</evidence>
<dbReference type="EMBL" id="NART01000181">
    <property type="protein sequence ID" value="OTQ07562.1"/>
    <property type="molecule type" value="Genomic_DNA"/>
</dbReference>
<comment type="caution">
    <text evidence="3">The sequence shown here is derived from an EMBL/GenBank/DDBJ whole genome shotgun (WGS) entry which is preliminary data.</text>
</comment>
<dbReference type="InterPro" id="IPR009057">
    <property type="entry name" value="Homeodomain-like_sf"/>
</dbReference>
<feature type="non-terminal residue" evidence="3">
    <location>
        <position position="1"/>
    </location>
</feature>
<keyword evidence="2" id="KW-1133">Transmembrane helix</keyword>
<evidence type="ECO:0000313" key="6">
    <source>
        <dbReference type="Proteomes" id="UP000194977"/>
    </source>
</evidence>
<reference evidence="5 6" key="1">
    <citation type="submission" date="2017-03" db="EMBL/GenBank/DDBJ databases">
        <title>Comparative genomics of honeybee gut symbionts reveal geographically distinct and subgroup specific antibiotic resistance.</title>
        <authorList>
            <person name="Ludvigsen J."/>
            <person name="Porcellato D."/>
            <person name="Labee-Lund T.M."/>
            <person name="Amdam G.V."/>
            <person name="Rudi K."/>
        </authorList>
    </citation>
    <scope>NUCLEOTIDE SEQUENCE [LARGE SCALE GENOMIC DNA]</scope>
    <source>
        <strain evidence="3 6">A-7-12</strain>
        <strain evidence="4 5">A-9-12</strain>
    </source>
</reference>
<keyword evidence="5" id="KW-1185">Reference proteome</keyword>
<accession>A0A242NEF6</accession>